<evidence type="ECO:0000259" key="3">
    <source>
        <dbReference type="Pfam" id="PF01471"/>
    </source>
</evidence>
<dbReference type="InterPro" id="IPR036366">
    <property type="entry name" value="PGBDSf"/>
</dbReference>
<name>A0AA94VG84_RHIRH</name>
<dbReference type="Pfam" id="PF01471">
    <property type="entry name" value="PG_binding_1"/>
    <property type="match status" value="2"/>
</dbReference>
<evidence type="ECO:0000313" key="4">
    <source>
        <dbReference type="EMBL" id="TRA91431.1"/>
    </source>
</evidence>
<feature type="transmembrane region" description="Helical" evidence="2">
    <location>
        <begin position="42"/>
        <end position="62"/>
    </location>
</feature>
<dbReference type="InterPro" id="IPR002477">
    <property type="entry name" value="Peptidoglycan-bd-like"/>
</dbReference>
<feature type="region of interest" description="Disordered" evidence="1">
    <location>
        <begin position="106"/>
        <end position="130"/>
    </location>
</feature>
<feature type="domain" description="Peptidoglycan binding-like" evidence="3">
    <location>
        <begin position="249"/>
        <end position="304"/>
    </location>
</feature>
<keyword evidence="2" id="KW-0472">Membrane</keyword>
<feature type="compositionally biased region" description="Low complexity" evidence="1">
    <location>
        <begin position="109"/>
        <end position="128"/>
    </location>
</feature>
<proteinExistence type="predicted"/>
<keyword evidence="2" id="KW-1133">Transmembrane helix</keyword>
<protein>
    <submittedName>
        <fullName evidence="4">Peptidoglycan-binding protein</fullName>
    </submittedName>
</protein>
<dbReference type="Proteomes" id="UP000320858">
    <property type="component" value="Unassembled WGS sequence"/>
</dbReference>
<gene>
    <name evidence="4" type="ORF">EXN24_08115</name>
</gene>
<accession>A0AA94VG84</accession>
<keyword evidence="2" id="KW-0812">Transmembrane</keyword>
<evidence type="ECO:0000313" key="5">
    <source>
        <dbReference type="Proteomes" id="UP000320858"/>
    </source>
</evidence>
<dbReference type="SUPFAM" id="SSF47090">
    <property type="entry name" value="PGBD-like"/>
    <property type="match status" value="2"/>
</dbReference>
<evidence type="ECO:0000256" key="2">
    <source>
        <dbReference type="SAM" id="Phobius"/>
    </source>
</evidence>
<reference evidence="4 5" key="1">
    <citation type="journal article" date="2019" name="Appl. Microbiol. Biotechnol.">
        <title>Differential efficiency of wild type rhizogenic strains for rol gene transformation of plants.</title>
        <authorList>
            <person name="Desmet S."/>
            <person name="De Keyser E."/>
            <person name="Van Vaerenbergh J."/>
            <person name="Baeyen S."/>
            <person name="Van Huylenbroeck J."/>
            <person name="Geelen D."/>
            <person name="Dhooghe E."/>
        </authorList>
    </citation>
    <scope>NUCLEOTIDE SEQUENCE [LARGE SCALE GENOMIC DNA]</scope>
    <source>
        <strain evidence="4 5">B 4.1</strain>
    </source>
</reference>
<dbReference type="AlphaFoldDB" id="A0AA94VG84"/>
<comment type="caution">
    <text evidence="4">The sequence shown here is derived from an EMBL/GenBank/DDBJ whole genome shotgun (WGS) entry which is preliminary data.</text>
</comment>
<dbReference type="Gene3D" id="1.10.101.10">
    <property type="entry name" value="PGBD-like superfamily/PGBD"/>
    <property type="match status" value="2"/>
</dbReference>
<dbReference type="EMBL" id="SGOB01000001">
    <property type="protein sequence ID" value="TRA91431.1"/>
    <property type="molecule type" value="Genomic_DNA"/>
</dbReference>
<evidence type="ECO:0000256" key="1">
    <source>
        <dbReference type="SAM" id="MobiDB-lite"/>
    </source>
</evidence>
<dbReference type="InterPro" id="IPR036365">
    <property type="entry name" value="PGBD-like_sf"/>
</dbReference>
<feature type="domain" description="Peptidoglycan binding-like" evidence="3">
    <location>
        <begin position="135"/>
        <end position="189"/>
    </location>
</feature>
<organism evidence="4 5">
    <name type="scientific">Rhizobium rhizogenes</name>
    <name type="common">Agrobacterium rhizogenes</name>
    <dbReference type="NCBI Taxonomy" id="359"/>
    <lineage>
        <taxon>Bacteria</taxon>
        <taxon>Pseudomonadati</taxon>
        <taxon>Pseudomonadota</taxon>
        <taxon>Alphaproteobacteria</taxon>
        <taxon>Hyphomicrobiales</taxon>
        <taxon>Rhizobiaceae</taxon>
        <taxon>Rhizobium/Agrobacterium group</taxon>
        <taxon>Rhizobium</taxon>
    </lineage>
</organism>
<sequence>MVTMAPRKRKSPKKTTAQIGAGIVSLVVSAIGRELLRRPKLVGGSGAFVVVFGFVAANALWYQPGVHPSPFLRTRDAANPNGIAGYRAAEPLGTQGHVTTFRIERPSETETAQQPAAATATPATSVAAENQKPQQIVADIQAELKKRGLYEGEADGKMGPRTAAAIMFFEETLGMEQTGEPTTRVLAALRIDGATVAAIPKDRPSDANTGGGVEIDPVAAAIRKAEAPRPKAEPVSLNSAAAASKPVSRDLIAKIQQGLINIAYADVKVDGVAGEQTRNAIRHFEKHYRLPETGEPSEAVLKKLKSIGAL</sequence>